<feature type="transmembrane region" description="Helical" evidence="7">
    <location>
        <begin position="282"/>
        <end position="304"/>
    </location>
</feature>
<keyword evidence="10" id="KW-1185">Reference proteome</keyword>
<evidence type="ECO:0000313" key="9">
    <source>
        <dbReference type="EMBL" id="WXK93556.1"/>
    </source>
</evidence>
<gene>
    <name evidence="9" type="ORF">WHH00_01785</name>
</gene>
<dbReference type="RefSeq" id="WP_406636018.1">
    <property type="nucleotide sequence ID" value="NZ_CP148033.1"/>
</dbReference>
<evidence type="ECO:0000256" key="5">
    <source>
        <dbReference type="ARBA" id="ARBA00022989"/>
    </source>
</evidence>
<feature type="transmembrane region" description="Helical" evidence="7">
    <location>
        <begin position="88"/>
        <end position="115"/>
    </location>
</feature>
<name>A0ABZ2R5I0_9MICC</name>
<feature type="transmembrane region" description="Helical" evidence="7">
    <location>
        <begin position="174"/>
        <end position="199"/>
    </location>
</feature>
<proteinExistence type="inferred from homology"/>
<dbReference type="Proteomes" id="UP001623384">
    <property type="component" value="Chromosome"/>
</dbReference>
<feature type="transmembrane region" description="Helical" evidence="7">
    <location>
        <begin position="28"/>
        <end position="49"/>
    </location>
</feature>
<dbReference type="InterPro" id="IPR035906">
    <property type="entry name" value="MetI-like_sf"/>
</dbReference>
<dbReference type="PANTHER" id="PTHR43005:SF1">
    <property type="entry name" value="SPERMIDINE_PUTRESCINE TRANSPORT SYSTEM PERMEASE PROTEIN"/>
    <property type="match status" value="1"/>
</dbReference>
<reference evidence="9 10" key="1">
    <citation type="submission" date="2024-03" db="EMBL/GenBank/DDBJ databases">
        <title>Rhodococcus navarretei sp. nov. and Pseudarthrobacter quantumdoti sp. nov., two new species with the ability to biosynthesize Quantum Dots isolated from soil samples at Union Glacier, Antarctica.</title>
        <authorList>
            <person name="Vargas M."/>
        </authorList>
    </citation>
    <scope>NUCLEOTIDE SEQUENCE [LARGE SCALE GENOMIC DNA]</scope>
    <source>
        <strain evidence="9 10">RC-2-3</strain>
    </source>
</reference>
<evidence type="ECO:0000259" key="8">
    <source>
        <dbReference type="PROSITE" id="PS50928"/>
    </source>
</evidence>
<evidence type="ECO:0000256" key="1">
    <source>
        <dbReference type="ARBA" id="ARBA00004651"/>
    </source>
</evidence>
<dbReference type="Gene3D" id="1.10.3720.10">
    <property type="entry name" value="MetI-like"/>
    <property type="match status" value="1"/>
</dbReference>
<dbReference type="SUPFAM" id="SSF161098">
    <property type="entry name" value="MetI-like"/>
    <property type="match status" value="1"/>
</dbReference>
<keyword evidence="5 7" id="KW-1133">Transmembrane helix</keyword>
<feature type="transmembrane region" description="Helical" evidence="7">
    <location>
        <begin position="220"/>
        <end position="243"/>
    </location>
</feature>
<sequence>MTAATTTAPLRASRRTAARRGKKSWSKFGLVALTPFALFLLLFGVYPAVELFRMATSEVQVIQGGFQMEFAGLDNFSRILTDPDTLPVLFATVVFIIGAVVFTVVLGTMLAVMLDRAVFMKTVAKRILIWPTVVAPVVVSVIWLLLLSPTIGAVNKVLLAVGLPEQGWLGEPVGAMLSILAVDVWHWTPLVFLLVYTSLQSIDTEILEAARVDGASEWQSIKMVVLPMVLPVIITSAVIRLIMSVKAFDEMFLLTHGGPGNATNLISLHIRTIFFDRLELGYGSALGVAIILIFAVLGALYVLAKKAVTGRRTSNA</sequence>
<evidence type="ECO:0000256" key="3">
    <source>
        <dbReference type="ARBA" id="ARBA00022475"/>
    </source>
</evidence>
<evidence type="ECO:0000313" key="10">
    <source>
        <dbReference type="Proteomes" id="UP001623384"/>
    </source>
</evidence>
<keyword evidence="2 7" id="KW-0813">Transport</keyword>
<dbReference type="InterPro" id="IPR000515">
    <property type="entry name" value="MetI-like"/>
</dbReference>
<protein>
    <submittedName>
        <fullName evidence="9">Sugar ABC transporter permease</fullName>
    </submittedName>
</protein>
<dbReference type="CDD" id="cd06261">
    <property type="entry name" value="TM_PBP2"/>
    <property type="match status" value="1"/>
</dbReference>
<feature type="domain" description="ABC transmembrane type-1" evidence="8">
    <location>
        <begin position="89"/>
        <end position="303"/>
    </location>
</feature>
<evidence type="ECO:0000256" key="7">
    <source>
        <dbReference type="RuleBase" id="RU363032"/>
    </source>
</evidence>
<evidence type="ECO:0000256" key="6">
    <source>
        <dbReference type="ARBA" id="ARBA00023136"/>
    </source>
</evidence>
<comment type="subcellular location">
    <subcellularLocation>
        <location evidence="1 7">Cell membrane</location>
        <topology evidence="1 7">Multi-pass membrane protein</topology>
    </subcellularLocation>
</comment>
<feature type="transmembrane region" description="Helical" evidence="7">
    <location>
        <begin position="127"/>
        <end position="154"/>
    </location>
</feature>
<accession>A0ABZ2R5I0</accession>
<comment type="similarity">
    <text evidence="7">Belongs to the binding-protein-dependent transport system permease family.</text>
</comment>
<dbReference type="Pfam" id="PF00528">
    <property type="entry name" value="BPD_transp_1"/>
    <property type="match status" value="1"/>
</dbReference>
<keyword evidence="4 7" id="KW-0812">Transmembrane</keyword>
<keyword evidence="3" id="KW-1003">Cell membrane</keyword>
<dbReference type="PANTHER" id="PTHR43005">
    <property type="entry name" value="BLR7065 PROTEIN"/>
    <property type="match status" value="1"/>
</dbReference>
<dbReference type="EMBL" id="CP148033">
    <property type="protein sequence ID" value="WXK93556.1"/>
    <property type="molecule type" value="Genomic_DNA"/>
</dbReference>
<evidence type="ECO:0000256" key="4">
    <source>
        <dbReference type="ARBA" id="ARBA00022692"/>
    </source>
</evidence>
<evidence type="ECO:0000256" key="2">
    <source>
        <dbReference type="ARBA" id="ARBA00022448"/>
    </source>
</evidence>
<keyword evidence="6 7" id="KW-0472">Membrane</keyword>
<dbReference type="PROSITE" id="PS50928">
    <property type="entry name" value="ABC_TM1"/>
    <property type="match status" value="1"/>
</dbReference>
<organism evidence="9 10">
    <name type="scientific">Pseudarthrobacter quantipunctorum</name>
    <dbReference type="NCBI Taxonomy" id="3128980"/>
    <lineage>
        <taxon>Bacteria</taxon>
        <taxon>Bacillati</taxon>
        <taxon>Actinomycetota</taxon>
        <taxon>Actinomycetes</taxon>
        <taxon>Micrococcales</taxon>
        <taxon>Micrococcaceae</taxon>
        <taxon>Pseudarthrobacter</taxon>
    </lineage>
</organism>